<name>A0A0C9V0C8_SPHS4</name>
<dbReference type="InterPro" id="IPR021109">
    <property type="entry name" value="Peptidase_aspartic_dom_sf"/>
</dbReference>
<organism evidence="3 4">
    <name type="scientific">Sphaerobolus stellatus (strain SS14)</name>
    <dbReference type="NCBI Taxonomy" id="990650"/>
    <lineage>
        <taxon>Eukaryota</taxon>
        <taxon>Fungi</taxon>
        <taxon>Dikarya</taxon>
        <taxon>Basidiomycota</taxon>
        <taxon>Agaricomycotina</taxon>
        <taxon>Agaricomycetes</taxon>
        <taxon>Phallomycetidae</taxon>
        <taxon>Geastrales</taxon>
        <taxon>Sphaerobolaceae</taxon>
        <taxon>Sphaerobolus</taxon>
    </lineage>
</organism>
<protein>
    <submittedName>
        <fullName evidence="3">Unplaced genomic scaffold SPHSTscaffold_117, whole genome shotgun sequence</fullName>
    </submittedName>
</protein>
<dbReference type="InterPro" id="IPR034164">
    <property type="entry name" value="Pepsin-like_dom"/>
</dbReference>
<keyword evidence="4" id="KW-1185">Reference proteome</keyword>
<dbReference type="PANTHER" id="PTHR47966">
    <property type="entry name" value="BETA-SITE APP-CLEAVING ENZYME, ISOFORM A-RELATED"/>
    <property type="match status" value="1"/>
</dbReference>
<accession>A0A0C9V0C8</accession>
<dbReference type="Pfam" id="PF00026">
    <property type="entry name" value="Asp"/>
    <property type="match status" value="1"/>
</dbReference>
<evidence type="ECO:0000259" key="2">
    <source>
        <dbReference type="PROSITE" id="PS51767"/>
    </source>
</evidence>
<dbReference type="HOGENOM" id="CLU_842410_0_0_1"/>
<dbReference type="EMBL" id="KN837192">
    <property type="protein sequence ID" value="KIJ35072.1"/>
    <property type="molecule type" value="Genomic_DNA"/>
</dbReference>
<gene>
    <name evidence="3" type="ORF">M422DRAFT_262631</name>
</gene>
<dbReference type="AlphaFoldDB" id="A0A0C9V0C8"/>
<dbReference type="SUPFAM" id="SSF50630">
    <property type="entry name" value="Acid proteases"/>
    <property type="match status" value="1"/>
</dbReference>
<dbReference type="OrthoDB" id="3067660at2759"/>
<evidence type="ECO:0000256" key="1">
    <source>
        <dbReference type="ARBA" id="ARBA00007447"/>
    </source>
</evidence>
<dbReference type="PANTHER" id="PTHR47966:SF51">
    <property type="entry name" value="BETA-SITE APP-CLEAVING ENZYME, ISOFORM A-RELATED"/>
    <property type="match status" value="1"/>
</dbReference>
<evidence type="ECO:0000313" key="4">
    <source>
        <dbReference type="Proteomes" id="UP000054279"/>
    </source>
</evidence>
<comment type="similarity">
    <text evidence="1">Belongs to the peptidase A1 family.</text>
</comment>
<dbReference type="Gene3D" id="2.40.70.10">
    <property type="entry name" value="Acid Proteases"/>
    <property type="match status" value="2"/>
</dbReference>
<dbReference type="GO" id="GO:0006508">
    <property type="term" value="P:proteolysis"/>
    <property type="evidence" value="ECO:0007669"/>
    <property type="project" value="InterPro"/>
</dbReference>
<evidence type="ECO:0000313" key="3">
    <source>
        <dbReference type="EMBL" id="KIJ35072.1"/>
    </source>
</evidence>
<dbReference type="PROSITE" id="PS51767">
    <property type="entry name" value="PEPTIDASE_A1"/>
    <property type="match status" value="1"/>
</dbReference>
<reference evidence="3 4" key="1">
    <citation type="submission" date="2014-06" db="EMBL/GenBank/DDBJ databases">
        <title>Evolutionary Origins and Diversification of the Mycorrhizal Mutualists.</title>
        <authorList>
            <consortium name="DOE Joint Genome Institute"/>
            <consortium name="Mycorrhizal Genomics Consortium"/>
            <person name="Kohler A."/>
            <person name="Kuo A."/>
            <person name="Nagy L.G."/>
            <person name="Floudas D."/>
            <person name="Copeland A."/>
            <person name="Barry K.W."/>
            <person name="Cichocki N."/>
            <person name="Veneault-Fourrey C."/>
            <person name="LaButti K."/>
            <person name="Lindquist E.A."/>
            <person name="Lipzen A."/>
            <person name="Lundell T."/>
            <person name="Morin E."/>
            <person name="Murat C."/>
            <person name="Riley R."/>
            <person name="Ohm R."/>
            <person name="Sun H."/>
            <person name="Tunlid A."/>
            <person name="Henrissat B."/>
            <person name="Grigoriev I.V."/>
            <person name="Hibbett D.S."/>
            <person name="Martin F."/>
        </authorList>
    </citation>
    <scope>NUCLEOTIDE SEQUENCE [LARGE SCALE GENOMIC DNA]</scope>
    <source>
        <strain evidence="3 4">SS14</strain>
    </source>
</reference>
<feature type="domain" description="Peptidase A1" evidence="2">
    <location>
        <begin position="18"/>
        <end position="320"/>
    </location>
</feature>
<dbReference type="InterPro" id="IPR001461">
    <property type="entry name" value="Aspartic_peptidase_A1"/>
</dbReference>
<dbReference type="InterPro" id="IPR033121">
    <property type="entry name" value="PEPTIDASE_A1"/>
</dbReference>
<proteinExistence type="inferred from homology"/>
<dbReference type="CDD" id="cd05471">
    <property type="entry name" value="pepsin_like"/>
    <property type="match status" value="1"/>
</dbReference>
<dbReference type="GO" id="GO:0004190">
    <property type="term" value="F:aspartic-type endopeptidase activity"/>
    <property type="evidence" value="ECO:0007669"/>
    <property type="project" value="InterPro"/>
</dbReference>
<sequence length="330" mass="35538">MITEGAAEELSNLLGTDEINRAMKGIPNGKATGIDGIPYEIWKKLAERYRMDSKKDGPAFNVLALLVDIFNDIETNGITKSTDFHKGWILGHNLTITNQSIAVATEANGFANDGLLGLGTYALSLGTLTPEYLGIYVIVKPCQSSRISSDVLGVSFQPINNATAQNGLLFGLSNGSHFVGKITYTNIPSSGSAARYWGFKKSVIYGNRTTILDSKATFLDTGATLILLNSTAINNYKHATGAEMDASVGLLKISNGKLGNLQPLIFDINGTVFELVPDAQLWPRAWNGSIGVSGAADLQFVLGERFYTVYDGVKKRIGIAKTQYTDVKIN</sequence>
<dbReference type="Proteomes" id="UP000054279">
    <property type="component" value="Unassembled WGS sequence"/>
</dbReference>